<dbReference type="Gene3D" id="2.20.25.570">
    <property type="match status" value="1"/>
</dbReference>
<reference evidence="2" key="1">
    <citation type="submission" date="2015-10" db="EMBL/GenBank/DDBJ databases">
        <authorList>
            <person name="Gilbert D.G."/>
        </authorList>
    </citation>
    <scope>NUCLEOTIDE SEQUENCE</scope>
</reference>
<protein>
    <submittedName>
        <fullName evidence="2">Methyltransferase SCO0408</fullName>
    </submittedName>
</protein>
<keyword evidence="2" id="KW-0489">Methyltransferase</keyword>
<sequence>MLEFDPDTFGTLNADEYDALHDPGTTEESVALIAELAGDGARLLELAIGTGRIALPLKALGFEISGIEGSAAMVEKLREKPGGEDIPVVIGDMADCAITGDFDFAFLVFNTLFNLTSQAEQVRCFRNVADRLAPGGAFLVETFVPDFSAYHDNQSLRTTKIGFKSLWFEAKVHDPTRQVIEYQRVRITEKGTRMVPLVMRYAWPQEIDLMAELAGLTLEHRWGGWKREPFTPESKMHVSLYRKPAN</sequence>
<dbReference type="Pfam" id="PF13649">
    <property type="entry name" value="Methyltransf_25"/>
    <property type="match status" value="1"/>
</dbReference>
<dbReference type="CDD" id="cd02440">
    <property type="entry name" value="AdoMet_MTases"/>
    <property type="match status" value="1"/>
</dbReference>
<proteinExistence type="predicted"/>
<evidence type="ECO:0000259" key="1">
    <source>
        <dbReference type="Pfam" id="PF13649"/>
    </source>
</evidence>
<dbReference type="GO" id="GO:0008168">
    <property type="term" value="F:methyltransferase activity"/>
    <property type="evidence" value="ECO:0007669"/>
    <property type="project" value="UniProtKB-KW"/>
</dbReference>
<dbReference type="InterPro" id="IPR029063">
    <property type="entry name" value="SAM-dependent_MTases_sf"/>
</dbReference>
<dbReference type="EMBL" id="CZQD01000042">
    <property type="protein sequence ID" value="CUS57445.1"/>
    <property type="molecule type" value="Genomic_DNA"/>
</dbReference>
<dbReference type="SUPFAM" id="SSF53335">
    <property type="entry name" value="S-adenosyl-L-methionine-dependent methyltransferases"/>
    <property type="match status" value="1"/>
</dbReference>
<dbReference type="AlphaFoldDB" id="A0A160U036"/>
<dbReference type="InterPro" id="IPR041698">
    <property type="entry name" value="Methyltransf_25"/>
</dbReference>
<evidence type="ECO:0000313" key="2">
    <source>
        <dbReference type="EMBL" id="CUS57445.1"/>
    </source>
</evidence>
<organism evidence="2">
    <name type="scientific">hydrothermal vent metagenome</name>
    <dbReference type="NCBI Taxonomy" id="652676"/>
    <lineage>
        <taxon>unclassified sequences</taxon>
        <taxon>metagenomes</taxon>
        <taxon>ecological metagenomes</taxon>
    </lineage>
</organism>
<gene>
    <name evidence="2" type="ORF">MGWOODY_Hyp554</name>
</gene>
<accession>A0A160U036</accession>
<dbReference type="GO" id="GO:0032259">
    <property type="term" value="P:methylation"/>
    <property type="evidence" value="ECO:0007669"/>
    <property type="project" value="UniProtKB-KW"/>
</dbReference>
<feature type="domain" description="Methyltransferase" evidence="1">
    <location>
        <begin position="44"/>
        <end position="136"/>
    </location>
</feature>
<name>A0A160U036_9ZZZZ</name>
<keyword evidence="2" id="KW-0808">Transferase</keyword>
<dbReference type="Gene3D" id="3.40.50.150">
    <property type="entry name" value="Vaccinia Virus protein VP39"/>
    <property type="match status" value="1"/>
</dbReference>